<dbReference type="InterPro" id="IPR000286">
    <property type="entry name" value="HDACs"/>
</dbReference>
<dbReference type="Pfam" id="PF00850">
    <property type="entry name" value="Hist_deacetyl"/>
    <property type="match status" value="1"/>
</dbReference>
<comment type="similarity">
    <text evidence="9 10">Belongs to the histone deacetylase family. HD Type 1 subfamily.</text>
</comment>
<feature type="active site" description="Proton acceptor" evidence="11">
    <location>
        <position position="135"/>
    </location>
</feature>
<dbReference type="PANTHER" id="PTHR10625">
    <property type="entry name" value="HISTONE DEACETYLASE HDAC1-RELATED"/>
    <property type="match status" value="1"/>
</dbReference>
<organism evidence="15 16">
    <name type="scientific">Trichomonas vaginalis (strain ATCC PRA-98 / G3)</name>
    <dbReference type="NCBI Taxonomy" id="412133"/>
    <lineage>
        <taxon>Eukaryota</taxon>
        <taxon>Metamonada</taxon>
        <taxon>Parabasalia</taxon>
        <taxon>Trichomonadida</taxon>
        <taxon>Trichomonadidae</taxon>
        <taxon>Trichomonas</taxon>
    </lineage>
</organism>
<dbReference type="PRINTS" id="PR01270">
    <property type="entry name" value="HDASUPER"/>
</dbReference>
<keyword evidence="3" id="KW-0678">Repressor</keyword>
<dbReference type="CDD" id="cd09991">
    <property type="entry name" value="HDAC_classI"/>
    <property type="match status" value="1"/>
</dbReference>
<evidence type="ECO:0000256" key="13">
    <source>
        <dbReference type="PIRSR" id="PIRSR037913-3"/>
    </source>
</evidence>
<evidence type="ECO:0000256" key="9">
    <source>
        <dbReference type="ARBA" id="ARBA00061569"/>
    </source>
</evidence>
<dbReference type="InterPro" id="IPR037138">
    <property type="entry name" value="His_deacetylse_dom_sf"/>
</dbReference>
<dbReference type="FunCoup" id="A2DE79">
    <property type="interactions" value="787"/>
</dbReference>
<evidence type="ECO:0000313" key="15">
    <source>
        <dbReference type="EMBL" id="EAY21297.1"/>
    </source>
</evidence>
<reference evidence="15" key="2">
    <citation type="journal article" date="2007" name="Science">
        <title>Draft genome sequence of the sexually transmitted pathogen Trichomonas vaginalis.</title>
        <authorList>
            <person name="Carlton J.M."/>
            <person name="Hirt R.P."/>
            <person name="Silva J.C."/>
            <person name="Delcher A.L."/>
            <person name="Schatz M."/>
            <person name="Zhao Q."/>
            <person name="Wortman J.R."/>
            <person name="Bidwell S.L."/>
            <person name="Alsmark U.C.M."/>
            <person name="Besteiro S."/>
            <person name="Sicheritz-Ponten T."/>
            <person name="Noel C.J."/>
            <person name="Dacks J.B."/>
            <person name="Foster P.G."/>
            <person name="Simillion C."/>
            <person name="Van de Peer Y."/>
            <person name="Miranda-Saavedra D."/>
            <person name="Barton G.J."/>
            <person name="Westrop G.D."/>
            <person name="Mueller S."/>
            <person name="Dessi D."/>
            <person name="Fiori P.L."/>
            <person name="Ren Q."/>
            <person name="Paulsen I."/>
            <person name="Zhang H."/>
            <person name="Bastida-Corcuera F.D."/>
            <person name="Simoes-Barbosa A."/>
            <person name="Brown M.T."/>
            <person name="Hayes R.D."/>
            <person name="Mukherjee M."/>
            <person name="Okumura C.Y."/>
            <person name="Schneider R."/>
            <person name="Smith A.J."/>
            <person name="Vanacova S."/>
            <person name="Villalvazo M."/>
            <person name="Haas B.J."/>
            <person name="Pertea M."/>
            <person name="Feldblyum T.V."/>
            <person name="Utterback T.R."/>
            <person name="Shu C.L."/>
            <person name="Osoegawa K."/>
            <person name="de Jong P.J."/>
            <person name="Hrdy I."/>
            <person name="Horvathova L."/>
            <person name="Zubacova Z."/>
            <person name="Dolezal P."/>
            <person name="Malik S.B."/>
            <person name="Logsdon J.M. Jr."/>
            <person name="Henze K."/>
            <person name="Gupta A."/>
            <person name="Wang C.C."/>
            <person name="Dunne R.L."/>
            <person name="Upcroft J.A."/>
            <person name="Upcroft P."/>
            <person name="White O."/>
            <person name="Salzberg S.L."/>
            <person name="Tang P."/>
            <person name="Chiu C.-H."/>
            <person name="Lee Y.-S."/>
            <person name="Embley T.M."/>
            <person name="Coombs G.H."/>
            <person name="Mottram J.C."/>
            <person name="Tachezy J."/>
            <person name="Fraser-Liggett C.M."/>
            <person name="Johnson P.J."/>
        </authorList>
    </citation>
    <scope>NUCLEOTIDE SEQUENCE [LARGE SCALE GENOMIC DNA]</scope>
    <source>
        <strain evidence="15">G3</strain>
    </source>
</reference>
<evidence type="ECO:0000256" key="5">
    <source>
        <dbReference type="ARBA" id="ARBA00022853"/>
    </source>
</evidence>
<feature type="binding site" evidence="13">
    <location>
        <position position="258"/>
    </location>
    <ligand>
        <name>a divalent metal cation</name>
        <dbReference type="ChEBI" id="CHEBI:60240"/>
    </ligand>
</feature>
<evidence type="ECO:0000256" key="8">
    <source>
        <dbReference type="ARBA" id="ARBA00023242"/>
    </source>
</evidence>
<keyword evidence="6 10" id="KW-0805">Transcription regulation</keyword>
<dbReference type="AlphaFoldDB" id="A2DE79"/>
<sequence length="417" mass="47495">MNQRAVYFYDDDIGKFYYAPNHAMKPHRVRMAHTLITAYGLDKKMRCLRPKRATANDMMRFHSADYISFLERVQPENIDQLNGLAEKFNLNTDTPIFEGVFEFCQISAGGTLSAAEELIKGKADIAINWAGGLHHAKMTQASGFCYVADCVLGILKLLERYKRVMYIDIDVHHGDGVEEAFYTTDRVLTVSFHKYGHYFPGSGNSNDVGAGRGKYYSINVPLKDGIDDNTYTMLFKNIITTAFEWYRPEAILLQCGADSLTGDRLGTFNLTISGHAECIRICKSFGVPLLLTGGGGYTVRNVARCWTYETALVLGEELENQIPYNQYLPYFGPDYNLHIQPSNKPNQNAEEYLKKKEAEIMDHMRHLPCAPSIRLWNSKDELSRMLEDSDESDDNFYDSRLTDSCIHTDYHFSYLPQ</sequence>
<evidence type="ECO:0000256" key="11">
    <source>
        <dbReference type="PIRSR" id="PIRSR037913-1"/>
    </source>
</evidence>
<dbReference type="InParanoid" id="A2DE79"/>
<keyword evidence="4 10" id="KW-0378">Hydrolase</keyword>
<dbReference type="GO" id="GO:0000118">
    <property type="term" value="C:histone deacetylase complex"/>
    <property type="evidence" value="ECO:0000318"/>
    <property type="project" value="GO_Central"/>
</dbReference>
<dbReference type="PIRSF" id="PIRSF037913">
    <property type="entry name" value="His_deacetylse_1"/>
    <property type="match status" value="1"/>
</dbReference>
<protein>
    <recommendedName>
        <fullName evidence="2 10">Histone deacetylase</fullName>
        <ecNumber evidence="2 10">3.5.1.98</ecNumber>
    </recommendedName>
</protein>
<dbReference type="GO" id="GO:0004407">
    <property type="term" value="F:histone deacetylase activity"/>
    <property type="evidence" value="ECO:0000318"/>
    <property type="project" value="GO_Central"/>
</dbReference>
<evidence type="ECO:0000256" key="4">
    <source>
        <dbReference type="ARBA" id="ARBA00022801"/>
    </source>
</evidence>
<evidence type="ECO:0000256" key="2">
    <source>
        <dbReference type="ARBA" id="ARBA00012111"/>
    </source>
</evidence>
<dbReference type="GO" id="GO:0040029">
    <property type="term" value="P:epigenetic regulation of gene expression"/>
    <property type="evidence" value="ECO:0000318"/>
    <property type="project" value="GO_Central"/>
</dbReference>
<dbReference type="InterPro" id="IPR023801">
    <property type="entry name" value="His_deacetylse_dom"/>
</dbReference>
<dbReference type="eggNOG" id="KOG1342">
    <property type="taxonomic scope" value="Eukaryota"/>
</dbReference>
<evidence type="ECO:0000256" key="1">
    <source>
        <dbReference type="ARBA" id="ARBA00004123"/>
    </source>
</evidence>
<dbReference type="Gene3D" id="3.40.800.20">
    <property type="entry name" value="Histone deacetylase domain"/>
    <property type="match status" value="1"/>
</dbReference>
<dbReference type="VEuPathDB" id="TrichDB:TVAGG3_0174850"/>
<dbReference type="InterPro" id="IPR003084">
    <property type="entry name" value="HDAC_I/II"/>
</dbReference>
<dbReference type="PRINTS" id="PR01271">
    <property type="entry name" value="HISDACETLASE"/>
</dbReference>
<comment type="catalytic activity">
    <reaction evidence="10">
        <text>N(6)-acetyl-L-lysyl-[histone] + H2O = L-lysyl-[histone] + acetate</text>
        <dbReference type="Rhea" id="RHEA:58196"/>
        <dbReference type="Rhea" id="RHEA-COMP:9845"/>
        <dbReference type="Rhea" id="RHEA-COMP:11338"/>
        <dbReference type="ChEBI" id="CHEBI:15377"/>
        <dbReference type="ChEBI" id="CHEBI:29969"/>
        <dbReference type="ChEBI" id="CHEBI:30089"/>
        <dbReference type="ChEBI" id="CHEBI:61930"/>
        <dbReference type="EC" id="3.5.1.98"/>
    </reaction>
</comment>
<dbReference type="STRING" id="5722.A2DE79"/>
<dbReference type="PANTHER" id="PTHR10625:SF10">
    <property type="entry name" value="HISTONE DEACETYLASE HDAC1"/>
    <property type="match status" value="1"/>
</dbReference>
<evidence type="ECO:0000313" key="16">
    <source>
        <dbReference type="Proteomes" id="UP000001542"/>
    </source>
</evidence>
<dbReference type="GO" id="GO:0141221">
    <property type="term" value="F:histone deacetylase activity, hydrolytic mechanism"/>
    <property type="evidence" value="ECO:0007669"/>
    <property type="project" value="UniProtKB-EC"/>
</dbReference>
<keyword evidence="13" id="KW-0479">Metal-binding</keyword>
<evidence type="ECO:0000256" key="6">
    <source>
        <dbReference type="ARBA" id="ARBA00023015"/>
    </source>
</evidence>
<proteinExistence type="inferred from homology"/>
<comment type="subcellular location">
    <subcellularLocation>
        <location evidence="1 10">Nucleus</location>
    </subcellularLocation>
</comment>
<keyword evidence="16" id="KW-1185">Reference proteome</keyword>
<evidence type="ECO:0000259" key="14">
    <source>
        <dbReference type="Pfam" id="PF00850"/>
    </source>
</evidence>
<evidence type="ECO:0000256" key="3">
    <source>
        <dbReference type="ARBA" id="ARBA00022491"/>
    </source>
</evidence>
<dbReference type="VEuPathDB" id="TrichDB:TVAG_166720"/>
<dbReference type="RefSeq" id="XP_001582283.1">
    <property type="nucleotide sequence ID" value="XM_001582233.1"/>
</dbReference>
<dbReference type="GO" id="GO:0046872">
    <property type="term" value="F:metal ion binding"/>
    <property type="evidence" value="ECO:0007669"/>
    <property type="project" value="UniProtKB-KW"/>
</dbReference>
<evidence type="ECO:0000256" key="7">
    <source>
        <dbReference type="ARBA" id="ARBA00023163"/>
    </source>
</evidence>
<evidence type="ECO:0000256" key="12">
    <source>
        <dbReference type="PIRSR" id="PIRSR037913-2"/>
    </source>
</evidence>
<dbReference type="EC" id="3.5.1.98" evidence="2 10"/>
<feature type="binding site" evidence="12">
    <location>
        <position position="143"/>
    </location>
    <ligand>
        <name>substrate</name>
    </ligand>
</feature>
<reference evidence="15" key="1">
    <citation type="submission" date="2006-10" db="EMBL/GenBank/DDBJ databases">
        <authorList>
            <person name="Amadeo P."/>
            <person name="Zhao Q."/>
            <person name="Wortman J."/>
            <person name="Fraser-Liggett C."/>
            <person name="Carlton J."/>
        </authorList>
    </citation>
    <scope>NUCLEOTIDE SEQUENCE</scope>
    <source>
        <strain evidence="15">G3</strain>
    </source>
</reference>
<feature type="binding site" evidence="12">
    <location>
        <position position="93"/>
    </location>
    <ligand>
        <name>substrate</name>
    </ligand>
</feature>
<feature type="domain" description="Histone deacetylase" evidence="14">
    <location>
        <begin position="22"/>
        <end position="311"/>
    </location>
</feature>
<keyword evidence="7 10" id="KW-0804">Transcription</keyword>
<accession>A2DE79</accession>
<dbReference type="EMBL" id="DS113191">
    <property type="protein sequence ID" value="EAY21297.1"/>
    <property type="molecule type" value="Genomic_DNA"/>
</dbReference>
<name>A2DE79_TRIV3</name>
<dbReference type="OrthoDB" id="1918432at2759"/>
<gene>
    <name evidence="15" type="ORF">TVAG_166720</name>
</gene>
<feature type="binding site" evidence="12">
    <location>
        <position position="297"/>
    </location>
    <ligand>
        <name>substrate</name>
    </ligand>
</feature>
<dbReference type="InterPro" id="IPR023696">
    <property type="entry name" value="Ureohydrolase_dom_sf"/>
</dbReference>
<keyword evidence="8 10" id="KW-0539">Nucleus</keyword>
<dbReference type="Proteomes" id="UP000001542">
    <property type="component" value="Unassembled WGS sequence"/>
</dbReference>
<feature type="binding site" evidence="13">
    <location>
        <position position="170"/>
    </location>
    <ligand>
        <name>a divalent metal cation</name>
        <dbReference type="ChEBI" id="CHEBI:60240"/>
    </ligand>
</feature>
<feature type="binding site" evidence="13">
    <location>
        <position position="172"/>
    </location>
    <ligand>
        <name>a divalent metal cation</name>
        <dbReference type="ChEBI" id="CHEBI:60240"/>
    </ligand>
</feature>
<dbReference type="SMR" id="A2DE79"/>
<dbReference type="KEGG" id="tva:5466845"/>
<dbReference type="OMA" id="WRSAYWS"/>
<dbReference type="FunFam" id="3.40.800.20:FF:000001">
    <property type="entry name" value="Histone deacetylase"/>
    <property type="match status" value="1"/>
</dbReference>
<keyword evidence="5 10" id="KW-0156">Chromatin regulator</keyword>
<evidence type="ECO:0000256" key="10">
    <source>
        <dbReference type="PIRNR" id="PIRNR037913"/>
    </source>
</evidence>
<dbReference type="SUPFAM" id="SSF52768">
    <property type="entry name" value="Arginase/deacetylase"/>
    <property type="match status" value="1"/>
</dbReference>